<dbReference type="InterPro" id="IPR036396">
    <property type="entry name" value="Cyt_P450_sf"/>
</dbReference>
<dbReference type="PRINTS" id="PR00385">
    <property type="entry name" value="P450"/>
</dbReference>
<organism evidence="3 4">
    <name type="scientific">Streptosporangium amethystogenes subsp. fukuiense</name>
    <dbReference type="NCBI Taxonomy" id="698418"/>
    <lineage>
        <taxon>Bacteria</taxon>
        <taxon>Bacillati</taxon>
        <taxon>Actinomycetota</taxon>
        <taxon>Actinomycetes</taxon>
        <taxon>Streptosporangiales</taxon>
        <taxon>Streptosporangiaceae</taxon>
        <taxon>Streptosporangium</taxon>
    </lineage>
</organism>
<keyword evidence="2" id="KW-0479">Metal-binding</keyword>
<keyword evidence="2" id="KW-0408">Iron</keyword>
<evidence type="ECO:0000313" key="4">
    <source>
        <dbReference type="Proteomes" id="UP001596514"/>
    </source>
</evidence>
<comment type="similarity">
    <text evidence="1 2">Belongs to the cytochrome P450 family.</text>
</comment>
<evidence type="ECO:0000256" key="1">
    <source>
        <dbReference type="ARBA" id="ARBA00010617"/>
    </source>
</evidence>
<dbReference type="PROSITE" id="PS00086">
    <property type="entry name" value="CYTOCHROME_P450"/>
    <property type="match status" value="1"/>
</dbReference>
<evidence type="ECO:0000256" key="2">
    <source>
        <dbReference type="RuleBase" id="RU000461"/>
    </source>
</evidence>
<comment type="caution">
    <text evidence="3">The sequence shown here is derived from an EMBL/GenBank/DDBJ whole genome shotgun (WGS) entry which is preliminary data.</text>
</comment>
<dbReference type="PANTHER" id="PTHR46696">
    <property type="entry name" value="P450, PUTATIVE (EUROFUNG)-RELATED"/>
    <property type="match status" value="1"/>
</dbReference>
<protein>
    <submittedName>
        <fullName evidence="3">Cytochrome P450</fullName>
        <ecNumber evidence="3">1.14.-.-</ecNumber>
    </submittedName>
</protein>
<dbReference type="Pfam" id="PF00067">
    <property type="entry name" value="p450"/>
    <property type="match status" value="1"/>
</dbReference>
<dbReference type="EC" id="1.14.-.-" evidence="3"/>
<accession>A0ABW2TBQ8</accession>
<dbReference type="GO" id="GO:0016491">
    <property type="term" value="F:oxidoreductase activity"/>
    <property type="evidence" value="ECO:0007669"/>
    <property type="project" value="UniProtKB-KW"/>
</dbReference>
<gene>
    <name evidence="3" type="ORF">ACFQVD_35935</name>
</gene>
<dbReference type="SUPFAM" id="SSF48264">
    <property type="entry name" value="Cytochrome P450"/>
    <property type="match status" value="1"/>
</dbReference>
<keyword evidence="2" id="KW-0349">Heme</keyword>
<sequence>MEHIVTTLPNARPPGCPFDPPKELLDAREHGPISRYTFPDGHQGRLVTGYDLVRSILADPRFSSRRELMRHHPLVDYGDIEVPPAPPGEFLLMDEPQHSRYRKPLVGRFTVRRMRQLTERVEQVTAEHLDAMEQAGPTADLVTAFAKPIPSVIICELLGVPYEDRGRFQENIDTFLGGEAGDEEMFAAYTATQDYLAELVAAKRANPTDDVLSDLLDSDLTDEELKGMALILLSAGFDTTANMLALGTFALLRNPEQLAALRADPTLTDRAVEELLRYLSVAKQFHRVALEDVELGGQTIRAGSMVILSYNTANRDPERFADPHVLDLHRQDGGHLAFGHGIHQCLGQQLARVEMRVALPALLNRFPTLRLAVPAEEVALRPESADIYGVKSLPVTWDVA</sequence>
<keyword evidence="2" id="KW-0503">Monooxygenase</keyword>
<dbReference type="InterPro" id="IPR001128">
    <property type="entry name" value="Cyt_P450"/>
</dbReference>
<keyword evidence="4" id="KW-1185">Reference proteome</keyword>
<keyword evidence="2 3" id="KW-0560">Oxidoreductase</keyword>
<proteinExistence type="inferred from homology"/>
<name>A0ABW2TBQ8_9ACTN</name>
<dbReference type="InterPro" id="IPR017972">
    <property type="entry name" value="Cyt_P450_CS"/>
</dbReference>
<dbReference type="CDD" id="cd11030">
    <property type="entry name" value="CYP105-like"/>
    <property type="match status" value="1"/>
</dbReference>
<reference evidence="4" key="1">
    <citation type="journal article" date="2019" name="Int. J. Syst. Evol. Microbiol.">
        <title>The Global Catalogue of Microorganisms (GCM) 10K type strain sequencing project: providing services to taxonomists for standard genome sequencing and annotation.</title>
        <authorList>
            <consortium name="The Broad Institute Genomics Platform"/>
            <consortium name="The Broad Institute Genome Sequencing Center for Infectious Disease"/>
            <person name="Wu L."/>
            <person name="Ma J."/>
        </authorList>
    </citation>
    <scope>NUCLEOTIDE SEQUENCE [LARGE SCALE GENOMIC DNA]</scope>
    <source>
        <strain evidence="4">JCM 10083</strain>
    </source>
</reference>
<dbReference type="PRINTS" id="PR00359">
    <property type="entry name" value="BP450"/>
</dbReference>
<dbReference type="Proteomes" id="UP001596514">
    <property type="component" value="Unassembled WGS sequence"/>
</dbReference>
<dbReference type="Gene3D" id="1.10.630.10">
    <property type="entry name" value="Cytochrome P450"/>
    <property type="match status" value="1"/>
</dbReference>
<dbReference type="InterPro" id="IPR002397">
    <property type="entry name" value="Cyt_P450_B"/>
</dbReference>
<evidence type="ECO:0000313" key="3">
    <source>
        <dbReference type="EMBL" id="MFC7605507.1"/>
    </source>
</evidence>
<dbReference type="RefSeq" id="WP_386273228.1">
    <property type="nucleotide sequence ID" value="NZ_JBHSIJ010000002.1"/>
</dbReference>
<dbReference type="EMBL" id="JBHTEE010000001">
    <property type="protein sequence ID" value="MFC7605507.1"/>
    <property type="molecule type" value="Genomic_DNA"/>
</dbReference>
<dbReference type="PANTHER" id="PTHR46696:SF1">
    <property type="entry name" value="CYTOCHROME P450 YJIB-RELATED"/>
    <property type="match status" value="1"/>
</dbReference>